<keyword evidence="8" id="KW-1185">Reference proteome</keyword>
<evidence type="ECO:0000256" key="6">
    <source>
        <dbReference type="SAM" id="Phobius"/>
    </source>
</evidence>
<evidence type="ECO:0000256" key="2">
    <source>
        <dbReference type="ARBA" id="ARBA00022475"/>
    </source>
</evidence>
<dbReference type="EMBL" id="VBRY01000009">
    <property type="protein sequence ID" value="TLS66522.1"/>
    <property type="molecule type" value="Genomic_DNA"/>
</dbReference>
<dbReference type="GO" id="GO:0005886">
    <property type="term" value="C:plasma membrane"/>
    <property type="evidence" value="ECO:0007669"/>
    <property type="project" value="UniProtKB-SubCell"/>
</dbReference>
<dbReference type="GO" id="GO:0044341">
    <property type="term" value="P:sodium-dependent phosphate transport"/>
    <property type="evidence" value="ECO:0007669"/>
    <property type="project" value="InterPro"/>
</dbReference>
<protein>
    <submittedName>
        <fullName evidence="7">Na/Pi cotransporter family protein</fullName>
    </submittedName>
</protein>
<feature type="transmembrane region" description="Helical" evidence="6">
    <location>
        <begin position="153"/>
        <end position="171"/>
    </location>
</feature>
<gene>
    <name evidence="7" type="ORF">FEF65_10175</name>
</gene>
<evidence type="ECO:0000256" key="3">
    <source>
        <dbReference type="ARBA" id="ARBA00022692"/>
    </source>
</evidence>
<keyword evidence="4 6" id="KW-1133">Transmembrane helix</keyword>
<dbReference type="PANTHER" id="PTHR10010">
    <property type="entry name" value="SOLUTE CARRIER FAMILY 34 SODIUM PHOSPHATE , MEMBER 2-RELATED"/>
    <property type="match status" value="1"/>
</dbReference>
<feature type="transmembrane region" description="Helical" evidence="6">
    <location>
        <begin position="129"/>
        <end position="147"/>
    </location>
</feature>
<feature type="transmembrane region" description="Helical" evidence="6">
    <location>
        <begin position="27"/>
        <end position="48"/>
    </location>
</feature>
<dbReference type="Proteomes" id="UP000306585">
    <property type="component" value="Unassembled WGS sequence"/>
</dbReference>
<evidence type="ECO:0000313" key="7">
    <source>
        <dbReference type="EMBL" id="TLS66522.1"/>
    </source>
</evidence>
<reference evidence="7 8" key="1">
    <citation type="journal article" date="2019" name="Appl. Environ. Microbiol.">
        <title>Environmental Evidence and Genomic Insight of Iron-oxidizing Bacteria Preference Towards More Corrosion Resistant Stainless Steel at Higher Salinities.</title>
        <authorList>
            <person name="Garrison C.E."/>
            <person name="Price K.A."/>
            <person name="Field E.K."/>
        </authorList>
    </citation>
    <scope>NUCLEOTIDE SEQUENCE [LARGE SCALE GENOMIC DNA]</scope>
    <source>
        <strain evidence="7 8">P3</strain>
    </source>
</reference>
<dbReference type="Pfam" id="PF02690">
    <property type="entry name" value="Na_Pi_cotrans"/>
    <property type="match status" value="2"/>
</dbReference>
<evidence type="ECO:0000256" key="5">
    <source>
        <dbReference type="ARBA" id="ARBA00023136"/>
    </source>
</evidence>
<evidence type="ECO:0000256" key="1">
    <source>
        <dbReference type="ARBA" id="ARBA00004651"/>
    </source>
</evidence>
<proteinExistence type="predicted"/>
<feature type="transmembrane region" description="Helical" evidence="6">
    <location>
        <begin position="306"/>
        <end position="329"/>
    </location>
</feature>
<name>A0A5R9GR84_9PROT</name>
<dbReference type="OrthoDB" id="9763003at2"/>
<feature type="transmembrane region" description="Helical" evidence="6">
    <location>
        <begin position="267"/>
        <end position="286"/>
    </location>
</feature>
<keyword evidence="2" id="KW-1003">Cell membrane</keyword>
<keyword evidence="3 6" id="KW-0812">Transmembrane</keyword>
<comment type="caution">
    <text evidence="7">The sequence shown here is derived from an EMBL/GenBank/DDBJ whole genome shotgun (WGS) entry which is preliminary data.</text>
</comment>
<organism evidence="7 8">
    <name type="scientific">Mariprofundus erugo</name>
    <dbReference type="NCBI Taxonomy" id="2528639"/>
    <lineage>
        <taxon>Bacteria</taxon>
        <taxon>Pseudomonadati</taxon>
        <taxon>Pseudomonadota</taxon>
        <taxon>Candidatius Mariprofundia</taxon>
        <taxon>Mariprofundales</taxon>
        <taxon>Mariprofundaceae</taxon>
        <taxon>Mariprofundus</taxon>
    </lineage>
</organism>
<dbReference type="AlphaFoldDB" id="A0A5R9GR84"/>
<dbReference type="NCBIfam" id="NF037997">
    <property type="entry name" value="Na_Pi_symport"/>
    <property type="match status" value="1"/>
</dbReference>
<feature type="transmembrane region" description="Helical" evidence="6">
    <location>
        <begin position="68"/>
        <end position="97"/>
    </location>
</feature>
<keyword evidence="5 6" id="KW-0472">Membrane</keyword>
<comment type="subcellular location">
    <subcellularLocation>
        <location evidence="1">Cell membrane</location>
        <topology evidence="1">Multi-pass membrane protein</topology>
    </subcellularLocation>
</comment>
<evidence type="ECO:0000313" key="8">
    <source>
        <dbReference type="Proteomes" id="UP000306585"/>
    </source>
</evidence>
<evidence type="ECO:0000256" key="4">
    <source>
        <dbReference type="ARBA" id="ARBA00022989"/>
    </source>
</evidence>
<dbReference type="InterPro" id="IPR003841">
    <property type="entry name" value="Na/Pi_transpt"/>
</dbReference>
<sequence length="599" mass="65420">MAGKILLPAICLVLAYGFWVSPDFKAISAGVAIFLFGMLSLEEGFRAFTGGALEKTLRRTTDTLWKSLSFGVVTTTIMQSSSLVSVITISFLSAGLIGLTEGLGIIFGANLGTTTGAWLVAGFGLKVNIAAYAMPMLVFGIILIFQSSKKLKGFGYILAGLGFLFLGIHYMKEGFEAFRETIRLSDYAVAGYPGLFLFALIGVAATVIMQSSHATLVIIITALAAQQITYENALALAIGANVGTTITAILGSLSSNEKGRQLAGGHLIFNMVTGVVAIALIHQFISSVDYISAAIGIAEDDYTLKLAVFHTLFNLTGIVLMVPLIGYMVQWLERLIPAPVSRFAVPQYLNAAALEFYDTSIEALRNETLRVYDNAHEIVASGLSLGREEMFSDLPIDDVIRRYSEPVEYDIDAAYERDIKSLYGAIITFCGKVPVESQSAQEFSRIRNANQNIIMVLKGIKHLQKNMNEYISADNAYIRDEYNRIRSRIIRVMRRLEKIRTGNDPAVTVLSLDALKLTLEENAAILNERIERLIRAHHITADMGISLINDSTYSYDIIRNLIAISSNLFHAGATSETEAEHLIALEDEEISSLLDGGSK</sequence>
<accession>A0A5R9GR84</accession>
<feature type="transmembrane region" description="Helical" evidence="6">
    <location>
        <begin position="192"/>
        <end position="221"/>
    </location>
</feature>
<dbReference type="RefSeq" id="WP_138239702.1">
    <property type="nucleotide sequence ID" value="NZ_VBRY01000009.1"/>
</dbReference>
<feature type="transmembrane region" description="Helical" evidence="6">
    <location>
        <begin position="233"/>
        <end position="255"/>
    </location>
</feature>
<dbReference type="GO" id="GO:0005436">
    <property type="term" value="F:sodium:phosphate symporter activity"/>
    <property type="evidence" value="ECO:0007669"/>
    <property type="project" value="InterPro"/>
</dbReference>
<dbReference type="PANTHER" id="PTHR10010:SF46">
    <property type="entry name" value="SODIUM-DEPENDENT PHOSPHATE TRANSPORT PROTEIN 2B"/>
    <property type="match status" value="1"/>
</dbReference>